<dbReference type="InterPro" id="IPR020846">
    <property type="entry name" value="MFS_dom"/>
</dbReference>
<dbReference type="GO" id="GO:0016020">
    <property type="term" value="C:membrane"/>
    <property type="evidence" value="ECO:0007669"/>
    <property type="project" value="UniProtKB-SubCell"/>
</dbReference>
<evidence type="ECO:0000256" key="4">
    <source>
        <dbReference type="ARBA" id="ARBA00022692"/>
    </source>
</evidence>
<dbReference type="SUPFAM" id="SSF103473">
    <property type="entry name" value="MFS general substrate transporter"/>
    <property type="match status" value="1"/>
</dbReference>
<feature type="transmembrane region" description="Helical" evidence="8">
    <location>
        <begin position="266"/>
        <end position="287"/>
    </location>
</feature>
<evidence type="ECO:0000256" key="8">
    <source>
        <dbReference type="SAM" id="Phobius"/>
    </source>
</evidence>
<feature type="transmembrane region" description="Helical" evidence="8">
    <location>
        <begin position="335"/>
        <end position="355"/>
    </location>
</feature>
<reference evidence="10 11" key="1">
    <citation type="submission" date="2015-01" db="EMBL/GenBank/DDBJ databases">
        <title>The Genome Sequence of Fonsecaea multimorphosa CBS 102226.</title>
        <authorList>
            <consortium name="The Broad Institute Genomics Platform"/>
            <person name="Cuomo C."/>
            <person name="de Hoog S."/>
            <person name="Gorbushina A."/>
            <person name="Stielow B."/>
            <person name="Teixiera M."/>
            <person name="Abouelleil A."/>
            <person name="Chapman S.B."/>
            <person name="Priest M."/>
            <person name="Young S.K."/>
            <person name="Wortman J."/>
            <person name="Nusbaum C."/>
            <person name="Birren B."/>
        </authorList>
    </citation>
    <scope>NUCLEOTIDE SEQUENCE [LARGE SCALE GENOMIC DNA]</scope>
    <source>
        <strain evidence="10 11">CBS 102226</strain>
    </source>
</reference>
<protein>
    <recommendedName>
        <fullName evidence="9">Major facilitator superfamily (MFS) profile domain-containing protein</fullName>
    </recommendedName>
</protein>
<name>A0A0D2J1D5_9EURO</name>
<feature type="transmembrane region" description="Helical" evidence="8">
    <location>
        <begin position="307"/>
        <end position="328"/>
    </location>
</feature>
<sequence length="497" mass="54410">MVAHSRTLASTWVSIFVALGSICCGYSLAITSTTLTQPSFVEYMGLDKNKHAAALDGTTNGMFIVGCFIGSMLSTFAPELLGRKLVVFLGTLIATVGGALQAGSVNMTMFIIFRLVAGLGVGSLFSTIPLYQSEISPPDSRGMTVGFHGIFVTLGYTLSNWVGVGFFHVNAKGAQWRLPLAIQAIPSLICAMGVLFMPESPRWLVSQDRGDDARKVIQRLHHSRGIENNAFIERELLQIQEQHQLAQSRRVGWKEMFTVPSNRRRLMIGVFIMFCSQFTATMIVAIYNPLLYGFLGHSTNQQLLFTAGYSTVSFAGNFLNGMTLDWVGRVTALRMGWAGCALGLVGICASLGTFTSTHSHASAISTIVFLYLHILMYSMNIDVTTYVYVSEIFPNESRSKGLSISVASYFVILCTQLESGASALDAIGWKLILIYLCFLVVACVPLFLYCPETKNKSLEEIGAIFGDEVTHIPLEITKDTELADVVEIHQVENMAEK</sequence>
<evidence type="ECO:0000256" key="2">
    <source>
        <dbReference type="ARBA" id="ARBA00010992"/>
    </source>
</evidence>
<dbReference type="PANTHER" id="PTHR48022">
    <property type="entry name" value="PLASTIDIC GLUCOSE TRANSPORTER 4"/>
    <property type="match status" value="1"/>
</dbReference>
<organism evidence="10 11">
    <name type="scientific">Fonsecaea multimorphosa CBS 102226</name>
    <dbReference type="NCBI Taxonomy" id="1442371"/>
    <lineage>
        <taxon>Eukaryota</taxon>
        <taxon>Fungi</taxon>
        <taxon>Dikarya</taxon>
        <taxon>Ascomycota</taxon>
        <taxon>Pezizomycotina</taxon>
        <taxon>Eurotiomycetes</taxon>
        <taxon>Chaetothyriomycetidae</taxon>
        <taxon>Chaetothyriales</taxon>
        <taxon>Herpotrichiellaceae</taxon>
        <taxon>Fonsecaea</taxon>
    </lineage>
</organism>
<evidence type="ECO:0000313" key="11">
    <source>
        <dbReference type="Proteomes" id="UP000053411"/>
    </source>
</evidence>
<dbReference type="GeneID" id="27707415"/>
<feature type="transmembrane region" description="Helical" evidence="8">
    <location>
        <begin position="85"/>
        <end position="103"/>
    </location>
</feature>
<feature type="transmembrane region" description="Helical" evidence="8">
    <location>
        <begin position="12"/>
        <end position="32"/>
    </location>
</feature>
<dbReference type="NCBIfam" id="TIGR00879">
    <property type="entry name" value="SP"/>
    <property type="match status" value="1"/>
</dbReference>
<evidence type="ECO:0000256" key="1">
    <source>
        <dbReference type="ARBA" id="ARBA00004141"/>
    </source>
</evidence>
<dbReference type="PROSITE" id="PS00217">
    <property type="entry name" value="SUGAR_TRANSPORT_2"/>
    <property type="match status" value="1"/>
</dbReference>
<keyword evidence="5 8" id="KW-1133">Transmembrane helix</keyword>
<feature type="transmembrane region" description="Helical" evidence="8">
    <location>
        <begin position="52"/>
        <end position="73"/>
    </location>
</feature>
<dbReference type="AlphaFoldDB" id="A0A0D2J1D5"/>
<evidence type="ECO:0000256" key="7">
    <source>
        <dbReference type="RuleBase" id="RU003346"/>
    </source>
</evidence>
<dbReference type="Gene3D" id="1.20.1250.20">
    <property type="entry name" value="MFS general substrate transporter like domains"/>
    <property type="match status" value="1"/>
</dbReference>
<evidence type="ECO:0000259" key="9">
    <source>
        <dbReference type="PROSITE" id="PS50850"/>
    </source>
</evidence>
<dbReference type="Proteomes" id="UP000053411">
    <property type="component" value="Unassembled WGS sequence"/>
</dbReference>
<feature type="domain" description="Major facilitator superfamily (MFS) profile" evidence="9">
    <location>
        <begin position="13"/>
        <end position="454"/>
    </location>
</feature>
<accession>A0A0D2J1D5</accession>
<dbReference type="InterPro" id="IPR005828">
    <property type="entry name" value="MFS_sugar_transport-like"/>
</dbReference>
<feature type="transmembrane region" description="Helical" evidence="8">
    <location>
        <begin position="401"/>
        <end position="421"/>
    </location>
</feature>
<dbReference type="EMBL" id="KN848063">
    <property type="protein sequence ID" value="KIY03202.1"/>
    <property type="molecule type" value="Genomic_DNA"/>
</dbReference>
<evidence type="ECO:0000256" key="5">
    <source>
        <dbReference type="ARBA" id="ARBA00022989"/>
    </source>
</evidence>
<keyword evidence="6 8" id="KW-0472">Membrane</keyword>
<dbReference type="Pfam" id="PF00083">
    <property type="entry name" value="Sugar_tr"/>
    <property type="match status" value="1"/>
</dbReference>
<dbReference type="InterPro" id="IPR036259">
    <property type="entry name" value="MFS_trans_sf"/>
</dbReference>
<dbReference type="PROSITE" id="PS50850">
    <property type="entry name" value="MFS"/>
    <property type="match status" value="1"/>
</dbReference>
<feature type="transmembrane region" description="Helical" evidence="8">
    <location>
        <begin position="109"/>
        <end position="131"/>
    </location>
</feature>
<dbReference type="PRINTS" id="PR00171">
    <property type="entry name" value="SUGRTRNSPORT"/>
</dbReference>
<comment type="subcellular location">
    <subcellularLocation>
        <location evidence="1">Membrane</location>
        <topology evidence="1">Multi-pass membrane protein</topology>
    </subcellularLocation>
</comment>
<dbReference type="GO" id="GO:0005351">
    <property type="term" value="F:carbohydrate:proton symporter activity"/>
    <property type="evidence" value="ECO:0007669"/>
    <property type="project" value="TreeGrafter"/>
</dbReference>
<keyword evidence="3 7" id="KW-0813">Transport</keyword>
<feature type="transmembrane region" description="Helical" evidence="8">
    <location>
        <begin position="427"/>
        <end position="449"/>
    </location>
</feature>
<keyword evidence="11" id="KW-1185">Reference proteome</keyword>
<evidence type="ECO:0000256" key="6">
    <source>
        <dbReference type="ARBA" id="ARBA00023136"/>
    </source>
</evidence>
<proteinExistence type="inferred from homology"/>
<gene>
    <name evidence="10" type="ORF">Z520_01669</name>
</gene>
<evidence type="ECO:0000313" key="10">
    <source>
        <dbReference type="EMBL" id="KIY03202.1"/>
    </source>
</evidence>
<dbReference type="OrthoDB" id="6612291at2759"/>
<comment type="similarity">
    <text evidence="2 7">Belongs to the major facilitator superfamily. Sugar transporter (TC 2.A.1.1) family.</text>
</comment>
<dbReference type="VEuPathDB" id="FungiDB:Z520_01669"/>
<dbReference type="RefSeq" id="XP_016637324.1">
    <property type="nucleotide sequence ID" value="XM_016772185.1"/>
</dbReference>
<dbReference type="InterPro" id="IPR050360">
    <property type="entry name" value="MFS_Sugar_Transporters"/>
</dbReference>
<dbReference type="InterPro" id="IPR003663">
    <property type="entry name" value="Sugar/inositol_transpt"/>
</dbReference>
<feature type="transmembrane region" description="Helical" evidence="8">
    <location>
        <begin position="367"/>
        <end position="389"/>
    </location>
</feature>
<dbReference type="FunFam" id="1.20.1250.20:FF:000134">
    <property type="entry name" value="MFS sugar transporter protein"/>
    <property type="match status" value="1"/>
</dbReference>
<keyword evidence="4 8" id="KW-0812">Transmembrane</keyword>
<dbReference type="PANTHER" id="PTHR48022:SF11">
    <property type="entry name" value="MONOSACCHARIDE TRANSPORTER (HXT8), PUTATIVE (AFU_ORTHOLOGUE AFUA_2G08120)-RELATED"/>
    <property type="match status" value="1"/>
</dbReference>
<feature type="transmembrane region" description="Helical" evidence="8">
    <location>
        <begin position="143"/>
        <end position="164"/>
    </location>
</feature>
<dbReference type="InterPro" id="IPR005829">
    <property type="entry name" value="Sugar_transporter_CS"/>
</dbReference>
<evidence type="ECO:0000256" key="3">
    <source>
        <dbReference type="ARBA" id="ARBA00022448"/>
    </source>
</evidence>